<dbReference type="PROSITE" id="PS00639">
    <property type="entry name" value="THIOL_PROTEASE_HIS"/>
    <property type="match status" value="1"/>
</dbReference>
<dbReference type="InterPro" id="IPR000169">
    <property type="entry name" value="Pept_cys_AS"/>
</dbReference>
<dbReference type="InterPro" id="IPR013201">
    <property type="entry name" value="Prot_inhib_I29"/>
</dbReference>
<dbReference type="Proteomes" id="UP001153712">
    <property type="component" value="Chromosome 11"/>
</dbReference>
<dbReference type="PRINTS" id="PR00705">
    <property type="entry name" value="PAPAIN"/>
</dbReference>
<comment type="similarity">
    <text evidence="1">Belongs to the peptidase C1 family.</text>
</comment>
<dbReference type="OrthoDB" id="10253408at2759"/>
<dbReference type="PANTHER" id="PTHR12411">
    <property type="entry name" value="CYSTEINE PROTEASE FAMILY C1-RELATED"/>
    <property type="match status" value="1"/>
</dbReference>
<gene>
    <name evidence="10" type="ORF">PHYEVI_LOCUS2127</name>
</gene>
<keyword evidence="7" id="KW-0732">Signal</keyword>
<dbReference type="InterPro" id="IPR000668">
    <property type="entry name" value="Peptidase_C1A_C"/>
</dbReference>
<evidence type="ECO:0000256" key="5">
    <source>
        <dbReference type="ARBA" id="ARBA00023145"/>
    </source>
</evidence>
<feature type="signal peptide" evidence="7">
    <location>
        <begin position="1"/>
        <end position="16"/>
    </location>
</feature>
<keyword evidence="2" id="KW-0645">Protease</keyword>
<keyword evidence="4" id="KW-0788">Thiol protease</keyword>
<accession>A0A9N9TH11</accession>
<dbReference type="InterPro" id="IPR039417">
    <property type="entry name" value="Peptidase_C1A_papain-like"/>
</dbReference>
<dbReference type="EMBL" id="OU900104">
    <property type="protein sequence ID" value="CAG9855681.1"/>
    <property type="molecule type" value="Genomic_DNA"/>
</dbReference>
<dbReference type="PROSITE" id="PS00139">
    <property type="entry name" value="THIOL_PROTEASE_CYS"/>
    <property type="match status" value="1"/>
</dbReference>
<feature type="domain" description="Cathepsin propeptide inhibitor" evidence="9">
    <location>
        <begin position="22"/>
        <end position="82"/>
    </location>
</feature>
<dbReference type="Pfam" id="PF00112">
    <property type="entry name" value="Peptidase_C1"/>
    <property type="match status" value="1"/>
</dbReference>
<evidence type="ECO:0000259" key="8">
    <source>
        <dbReference type="SMART" id="SM00645"/>
    </source>
</evidence>
<dbReference type="InterPro" id="IPR025660">
    <property type="entry name" value="Pept_his_AS"/>
</dbReference>
<dbReference type="InterPro" id="IPR025661">
    <property type="entry name" value="Pept_asp_AS"/>
</dbReference>
<dbReference type="FunFam" id="3.90.70.10:FF:000332">
    <property type="entry name" value="Cathepsin L1"/>
    <property type="match status" value="1"/>
</dbReference>
<dbReference type="Pfam" id="PF08246">
    <property type="entry name" value="Inhibitor_I29"/>
    <property type="match status" value="1"/>
</dbReference>
<dbReference type="GO" id="GO:0006508">
    <property type="term" value="P:proteolysis"/>
    <property type="evidence" value="ECO:0007669"/>
    <property type="project" value="UniProtKB-KW"/>
</dbReference>
<dbReference type="PROSITE" id="PS00640">
    <property type="entry name" value="THIOL_PROTEASE_ASN"/>
    <property type="match status" value="1"/>
</dbReference>
<keyword evidence="3" id="KW-0378">Hydrolase</keyword>
<evidence type="ECO:0000256" key="7">
    <source>
        <dbReference type="SAM" id="SignalP"/>
    </source>
</evidence>
<evidence type="ECO:0000256" key="6">
    <source>
        <dbReference type="ARBA" id="ARBA00023157"/>
    </source>
</evidence>
<dbReference type="SMART" id="SM00645">
    <property type="entry name" value="Pept_C1"/>
    <property type="match status" value="1"/>
</dbReference>
<evidence type="ECO:0000256" key="4">
    <source>
        <dbReference type="ARBA" id="ARBA00022807"/>
    </source>
</evidence>
<organism evidence="10 11">
    <name type="scientific">Phyllotreta striolata</name>
    <name type="common">Striped flea beetle</name>
    <name type="synonym">Crioceris striolata</name>
    <dbReference type="NCBI Taxonomy" id="444603"/>
    <lineage>
        <taxon>Eukaryota</taxon>
        <taxon>Metazoa</taxon>
        <taxon>Ecdysozoa</taxon>
        <taxon>Arthropoda</taxon>
        <taxon>Hexapoda</taxon>
        <taxon>Insecta</taxon>
        <taxon>Pterygota</taxon>
        <taxon>Neoptera</taxon>
        <taxon>Endopterygota</taxon>
        <taxon>Coleoptera</taxon>
        <taxon>Polyphaga</taxon>
        <taxon>Cucujiformia</taxon>
        <taxon>Chrysomeloidea</taxon>
        <taxon>Chrysomelidae</taxon>
        <taxon>Galerucinae</taxon>
        <taxon>Alticini</taxon>
        <taxon>Phyllotreta</taxon>
    </lineage>
</organism>
<dbReference type="SMART" id="SM00848">
    <property type="entry name" value="Inhibitor_I29"/>
    <property type="match status" value="1"/>
</dbReference>
<feature type="chain" id="PRO_5040364102" evidence="7">
    <location>
        <begin position="17"/>
        <end position="319"/>
    </location>
</feature>
<evidence type="ECO:0000313" key="10">
    <source>
        <dbReference type="EMBL" id="CAG9855681.1"/>
    </source>
</evidence>
<feature type="domain" description="Peptidase C1A papain C-terminal" evidence="8">
    <location>
        <begin position="107"/>
        <end position="319"/>
    </location>
</feature>
<dbReference type="InterPro" id="IPR038765">
    <property type="entry name" value="Papain-like_cys_pep_sf"/>
</dbReference>
<dbReference type="InterPro" id="IPR013128">
    <property type="entry name" value="Peptidase_C1A"/>
</dbReference>
<evidence type="ECO:0000256" key="2">
    <source>
        <dbReference type="ARBA" id="ARBA00022670"/>
    </source>
</evidence>
<reference evidence="10" key="1">
    <citation type="submission" date="2022-01" db="EMBL/GenBank/DDBJ databases">
        <authorList>
            <person name="King R."/>
        </authorList>
    </citation>
    <scope>NUCLEOTIDE SEQUENCE</scope>
</reference>
<proteinExistence type="inferred from homology"/>
<evidence type="ECO:0000256" key="3">
    <source>
        <dbReference type="ARBA" id="ARBA00022801"/>
    </source>
</evidence>
<name>A0A9N9TH11_PHYSR</name>
<evidence type="ECO:0000256" key="1">
    <source>
        <dbReference type="ARBA" id="ARBA00008455"/>
    </source>
</evidence>
<dbReference type="Gene3D" id="3.90.70.10">
    <property type="entry name" value="Cysteine proteinases"/>
    <property type="match status" value="1"/>
</dbReference>
<dbReference type="AlphaFoldDB" id="A0A9N9TH11"/>
<evidence type="ECO:0000259" key="9">
    <source>
        <dbReference type="SMART" id="SM00848"/>
    </source>
</evidence>
<dbReference type="SUPFAM" id="SSF54001">
    <property type="entry name" value="Cysteine proteinases"/>
    <property type="match status" value="1"/>
</dbReference>
<evidence type="ECO:0000313" key="11">
    <source>
        <dbReference type="Proteomes" id="UP001153712"/>
    </source>
</evidence>
<keyword evidence="6" id="KW-1015">Disulfide bond</keyword>
<keyword evidence="5" id="KW-0865">Zymogen</keyword>
<dbReference type="GO" id="GO:0008234">
    <property type="term" value="F:cysteine-type peptidase activity"/>
    <property type="evidence" value="ECO:0007669"/>
    <property type="project" value="UniProtKB-KW"/>
</dbReference>
<keyword evidence="11" id="KW-1185">Reference proteome</keyword>
<sequence>MKKFIILLSVLSVCYGVLEKDWKLFKQEFNKTYNSGEEEQKRFKIFKENWNNINKHNKRYDKGLETYSQEINRFGDLTDNEFTETYGLSENNWISNYTIDNGSNQIDNDYLDWRAKGAVTPAKDQGKCGSCWIFSAVGNLESLYFRKTGNLETFSEQYIVDCISNESCDGGSPKWAFEFMKEKGVRLESDYPYNAEQNNCKNLTTPVLFVDFNSTCFQNSMDEVVLKEAVRQNGPLSVCLYVTYRWRFYKSGVWFHNQCSDFSNHCLVLVGYGTENGKNYWLIKNSWGPNWGENGFIKVARFKHQNYCGLYNAGNAYLI</sequence>
<protein>
    <submittedName>
        <fullName evidence="10">Uncharacterized protein</fullName>
    </submittedName>
</protein>
<dbReference type="CDD" id="cd02248">
    <property type="entry name" value="Peptidase_C1A"/>
    <property type="match status" value="1"/>
</dbReference>